<evidence type="ECO:0000313" key="1">
    <source>
        <dbReference type="EMBL" id="GAW92579.1"/>
    </source>
</evidence>
<dbReference type="EMBL" id="BDGJ01000087">
    <property type="protein sequence ID" value="GAW92579.1"/>
    <property type="molecule type" value="Genomic_DNA"/>
</dbReference>
<accession>A0A1Z5HSR5</accession>
<keyword evidence="2" id="KW-1185">Reference proteome</keyword>
<reference evidence="2" key="1">
    <citation type="journal article" date="2017" name="Appl. Environ. Microbiol.">
        <title>Genomic analysis of Calderihabitans maritimus KKC1, a thermophilic hydrogenogenic carboxydotrophic bacterium isolated from marine sediment.</title>
        <authorList>
            <person name="Omae K."/>
            <person name="Yoneda Y."/>
            <person name="Fukuyama Y."/>
            <person name="Yoshida T."/>
            <person name="Sako Y."/>
        </authorList>
    </citation>
    <scope>NUCLEOTIDE SEQUENCE [LARGE SCALE GENOMIC DNA]</scope>
    <source>
        <strain evidence="2">KKC1</strain>
    </source>
</reference>
<dbReference type="AlphaFoldDB" id="A0A1Z5HSR5"/>
<feature type="non-terminal residue" evidence="1">
    <location>
        <position position="27"/>
    </location>
</feature>
<comment type="caution">
    <text evidence="1">The sequence shown here is derived from an EMBL/GenBank/DDBJ whole genome shotgun (WGS) entry which is preliminary data.</text>
</comment>
<dbReference type="Proteomes" id="UP000197032">
    <property type="component" value="Unassembled WGS sequence"/>
</dbReference>
<proteinExistence type="predicted"/>
<gene>
    <name evidence="1" type="ORF">KKC1_17310</name>
</gene>
<sequence>MASGKSTFNPYPFIHYHFTGRNYYCIR</sequence>
<protein>
    <submittedName>
        <fullName evidence="1">Uncharacterized protein</fullName>
    </submittedName>
</protein>
<evidence type="ECO:0000313" key="2">
    <source>
        <dbReference type="Proteomes" id="UP000197032"/>
    </source>
</evidence>
<name>A0A1Z5HSR5_9FIRM</name>
<organism evidence="1 2">
    <name type="scientific">Calderihabitans maritimus</name>
    <dbReference type="NCBI Taxonomy" id="1246530"/>
    <lineage>
        <taxon>Bacteria</taxon>
        <taxon>Bacillati</taxon>
        <taxon>Bacillota</taxon>
        <taxon>Clostridia</taxon>
        <taxon>Neomoorellales</taxon>
        <taxon>Calderihabitantaceae</taxon>
        <taxon>Calderihabitans</taxon>
    </lineage>
</organism>